<comment type="caution">
    <text evidence="18">The sequence shown here is derived from an EMBL/GenBank/DDBJ whole genome shotgun (WGS) entry which is preliminary data.</text>
</comment>
<dbReference type="GO" id="GO:0006811">
    <property type="term" value="P:monoatomic ion transport"/>
    <property type="evidence" value="ECO:0007669"/>
    <property type="project" value="UniProtKB-KW"/>
</dbReference>
<sequence>MHARLKPLAALLPLLFVGDLYAQQSLDPVVVTATRQETRVSEVLANVTVIEREEIERNAASTVIDLLSRQAGIQVATSGGPGTSASLYVRGARPDQTKILIDGLPINSIDLAGSPLRYIPIANVERIEILRGPASTMYGADAIGGVIQIFTRQGTPGLKADGFIGYGTQNTFQANAGVSGGNEQWRFRLEANQGATDSVSAQKNATNRDADKDPYRNTGGAASLSFLPAQGHEIGFIYRKNEGRTHYDSGNVPANGTFDDYVDFRTEQWQLFSRNRITESWTSKLQYGQTTDWQKNYASWAPQGSYLKTENNLLNWQNDVALPLGKVLLGAEHLDQKASAQDSFTGNTITNNAVFAGWNANFGQHRWQISGRNDDNSQFGNKGTYALAYGYQLTQQWRLQGSYGTSFKAPSLYQLYDQWSGNLQLKPEEGKNAEAAVVWETGNQTASATYYHNRVENMIDWSATTFKYMNVSRAKLEGVTLDYNARFGDWGVHAAYDWLNAIDEDTGFQLGRRAKNKALIGLSKTWGPLETGVEVVGAGNRYNTNTETGRMSGYGLVNLTARYAVNKTVSIEGRVNNLFNKDYELVQGYNTLGFNAFVGIRYTPQ</sequence>
<accession>A0A930BSX4</accession>
<evidence type="ECO:0000256" key="9">
    <source>
        <dbReference type="ARBA" id="ARBA00023136"/>
    </source>
</evidence>
<comment type="similarity">
    <text evidence="2 12 13">Belongs to the TonB-dependent receptor family.</text>
</comment>
<keyword evidence="6 15" id="KW-0732">Signal</keyword>
<keyword evidence="5 12" id="KW-0812">Transmembrane</keyword>
<evidence type="ECO:0000256" key="8">
    <source>
        <dbReference type="ARBA" id="ARBA00023077"/>
    </source>
</evidence>
<keyword evidence="8 13" id="KW-0798">TonB box</keyword>
<feature type="domain" description="TonB-dependent receptor-like beta-barrel" evidence="16">
    <location>
        <begin position="168"/>
        <end position="578"/>
    </location>
</feature>
<gene>
    <name evidence="18" type="ORF">HXL68_03850</name>
</gene>
<dbReference type="SUPFAM" id="SSF56935">
    <property type="entry name" value="Porins"/>
    <property type="match status" value="1"/>
</dbReference>
<dbReference type="Pfam" id="PF07715">
    <property type="entry name" value="Plug"/>
    <property type="match status" value="1"/>
</dbReference>
<dbReference type="InterPro" id="IPR000531">
    <property type="entry name" value="Beta-barrel_TonB"/>
</dbReference>
<evidence type="ECO:0000259" key="16">
    <source>
        <dbReference type="Pfam" id="PF00593"/>
    </source>
</evidence>
<dbReference type="PANTHER" id="PTHR30069:SF53">
    <property type="entry name" value="COLICIN I RECEPTOR-RELATED"/>
    <property type="match status" value="1"/>
</dbReference>
<evidence type="ECO:0000256" key="13">
    <source>
        <dbReference type="RuleBase" id="RU003357"/>
    </source>
</evidence>
<feature type="signal peptide" evidence="15">
    <location>
        <begin position="1"/>
        <end position="22"/>
    </location>
</feature>
<protein>
    <submittedName>
        <fullName evidence="18">TonB-dependent receptor</fullName>
    </submittedName>
</protein>
<evidence type="ECO:0000256" key="11">
    <source>
        <dbReference type="ARBA" id="ARBA00023237"/>
    </source>
</evidence>
<dbReference type="GO" id="GO:0009279">
    <property type="term" value="C:cell outer membrane"/>
    <property type="evidence" value="ECO:0007669"/>
    <property type="project" value="UniProtKB-SubCell"/>
</dbReference>
<evidence type="ECO:0000256" key="2">
    <source>
        <dbReference type="ARBA" id="ARBA00009810"/>
    </source>
</evidence>
<evidence type="ECO:0000256" key="12">
    <source>
        <dbReference type="PROSITE-ProRule" id="PRU01360"/>
    </source>
</evidence>
<feature type="region of interest" description="Disordered" evidence="14">
    <location>
        <begin position="194"/>
        <end position="217"/>
    </location>
</feature>
<keyword evidence="3 12" id="KW-0813">Transport</keyword>
<dbReference type="AlphaFoldDB" id="A0A930BSX4"/>
<evidence type="ECO:0000256" key="7">
    <source>
        <dbReference type="ARBA" id="ARBA00023065"/>
    </source>
</evidence>
<dbReference type="Gene3D" id="2.170.130.10">
    <property type="entry name" value="TonB-dependent receptor, plug domain"/>
    <property type="match status" value="1"/>
</dbReference>
<evidence type="ECO:0000256" key="14">
    <source>
        <dbReference type="SAM" id="MobiDB-lite"/>
    </source>
</evidence>
<feature type="chain" id="PRO_5037599276" evidence="15">
    <location>
        <begin position="23"/>
        <end position="605"/>
    </location>
</feature>
<feature type="domain" description="TonB-dependent receptor plug" evidence="17">
    <location>
        <begin position="40"/>
        <end position="146"/>
    </location>
</feature>
<evidence type="ECO:0000313" key="18">
    <source>
        <dbReference type="EMBL" id="MBF1164157.1"/>
    </source>
</evidence>
<reference evidence="18" key="1">
    <citation type="submission" date="2020-04" db="EMBL/GenBank/DDBJ databases">
        <title>Deep metagenomics examines the oral microbiome during advanced dental caries in children, revealing novel taxa and co-occurrences with host molecules.</title>
        <authorList>
            <person name="Baker J.L."/>
            <person name="Morton J.T."/>
            <person name="Dinis M."/>
            <person name="Alvarez R."/>
            <person name="Tran N.C."/>
            <person name="Knight R."/>
            <person name="Edlund A."/>
        </authorList>
    </citation>
    <scope>NUCLEOTIDE SEQUENCE</scope>
    <source>
        <strain evidence="18">JCVI_32_bin.24</strain>
    </source>
</reference>
<dbReference type="PROSITE" id="PS52016">
    <property type="entry name" value="TONB_DEPENDENT_REC_3"/>
    <property type="match status" value="1"/>
</dbReference>
<evidence type="ECO:0000256" key="10">
    <source>
        <dbReference type="ARBA" id="ARBA00023170"/>
    </source>
</evidence>
<keyword evidence="4 12" id="KW-1134">Transmembrane beta strand</keyword>
<organism evidence="18 19">
    <name type="scientific">Dechloromonas agitata</name>
    <dbReference type="NCBI Taxonomy" id="73030"/>
    <lineage>
        <taxon>Bacteria</taxon>
        <taxon>Pseudomonadati</taxon>
        <taxon>Pseudomonadota</taxon>
        <taxon>Betaproteobacteria</taxon>
        <taxon>Rhodocyclales</taxon>
        <taxon>Azonexaceae</taxon>
        <taxon>Dechloromonas</taxon>
    </lineage>
</organism>
<evidence type="ECO:0000259" key="17">
    <source>
        <dbReference type="Pfam" id="PF07715"/>
    </source>
</evidence>
<keyword evidence="11 12" id="KW-0998">Cell outer membrane</keyword>
<dbReference type="Gene3D" id="2.40.170.20">
    <property type="entry name" value="TonB-dependent receptor, beta-barrel domain"/>
    <property type="match status" value="1"/>
</dbReference>
<dbReference type="CDD" id="cd01347">
    <property type="entry name" value="ligand_gated_channel"/>
    <property type="match status" value="1"/>
</dbReference>
<evidence type="ECO:0000256" key="4">
    <source>
        <dbReference type="ARBA" id="ARBA00022452"/>
    </source>
</evidence>
<dbReference type="InterPro" id="IPR039426">
    <property type="entry name" value="TonB-dep_rcpt-like"/>
</dbReference>
<dbReference type="InterPro" id="IPR012910">
    <property type="entry name" value="Plug_dom"/>
</dbReference>
<comment type="subcellular location">
    <subcellularLocation>
        <location evidence="1 12">Cell outer membrane</location>
        <topology evidence="1 12">Multi-pass membrane protein</topology>
    </subcellularLocation>
</comment>
<dbReference type="PANTHER" id="PTHR30069">
    <property type="entry name" value="TONB-DEPENDENT OUTER MEMBRANE RECEPTOR"/>
    <property type="match status" value="1"/>
</dbReference>
<keyword evidence="10 18" id="KW-0675">Receptor</keyword>
<dbReference type="InterPro" id="IPR037066">
    <property type="entry name" value="Plug_dom_sf"/>
</dbReference>
<dbReference type="GO" id="GO:0015889">
    <property type="term" value="P:cobalamin transport"/>
    <property type="evidence" value="ECO:0007669"/>
    <property type="project" value="TreeGrafter"/>
</dbReference>
<keyword evidence="7" id="KW-0406">Ion transport</keyword>
<dbReference type="Pfam" id="PF00593">
    <property type="entry name" value="TonB_dep_Rec_b-barrel"/>
    <property type="match status" value="1"/>
</dbReference>
<name>A0A930BSX4_9RHOO</name>
<feature type="compositionally biased region" description="Basic and acidic residues" evidence="14">
    <location>
        <begin position="206"/>
        <end position="215"/>
    </location>
</feature>
<evidence type="ECO:0000313" key="19">
    <source>
        <dbReference type="Proteomes" id="UP000718593"/>
    </source>
</evidence>
<evidence type="ECO:0000256" key="5">
    <source>
        <dbReference type="ARBA" id="ARBA00022692"/>
    </source>
</evidence>
<dbReference type="InterPro" id="IPR036942">
    <property type="entry name" value="Beta-barrel_TonB_sf"/>
</dbReference>
<feature type="compositionally biased region" description="Polar residues" evidence="14">
    <location>
        <begin position="194"/>
        <end position="205"/>
    </location>
</feature>
<evidence type="ECO:0000256" key="6">
    <source>
        <dbReference type="ARBA" id="ARBA00022729"/>
    </source>
</evidence>
<dbReference type="EMBL" id="JABZMI010000043">
    <property type="protein sequence ID" value="MBF1164157.1"/>
    <property type="molecule type" value="Genomic_DNA"/>
</dbReference>
<keyword evidence="9 12" id="KW-0472">Membrane</keyword>
<evidence type="ECO:0000256" key="3">
    <source>
        <dbReference type="ARBA" id="ARBA00022448"/>
    </source>
</evidence>
<evidence type="ECO:0000256" key="1">
    <source>
        <dbReference type="ARBA" id="ARBA00004571"/>
    </source>
</evidence>
<proteinExistence type="inferred from homology"/>
<dbReference type="Proteomes" id="UP000718593">
    <property type="component" value="Unassembled WGS sequence"/>
</dbReference>
<evidence type="ECO:0000256" key="15">
    <source>
        <dbReference type="SAM" id="SignalP"/>
    </source>
</evidence>